<organism evidence="1 2">
    <name type="scientific">Fusarium austroafricanum</name>
    <dbReference type="NCBI Taxonomy" id="2364996"/>
    <lineage>
        <taxon>Eukaryota</taxon>
        <taxon>Fungi</taxon>
        <taxon>Dikarya</taxon>
        <taxon>Ascomycota</taxon>
        <taxon>Pezizomycotina</taxon>
        <taxon>Sordariomycetes</taxon>
        <taxon>Hypocreomycetidae</taxon>
        <taxon>Hypocreales</taxon>
        <taxon>Nectriaceae</taxon>
        <taxon>Fusarium</taxon>
        <taxon>Fusarium concolor species complex</taxon>
    </lineage>
</organism>
<evidence type="ECO:0000313" key="1">
    <source>
        <dbReference type="EMBL" id="KAF4456053.1"/>
    </source>
</evidence>
<dbReference type="OrthoDB" id="8062037at2759"/>
<dbReference type="Gene3D" id="3.30.40.10">
    <property type="entry name" value="Zinc/RING finger domain, C3HC4 (zinc finger)"/>
    <property type="match status" value="1"/>
</dbReference>
<accession>A0A8H4KUN4</accession>
<comment type="caution">
    <text evidence="1">The sequence shown here is derived from an EMBL/GenBank/DDBJ whole genome shotgun (WGS) entry which is preliminary data.</text>
</comment>
<evidence type="ECO:0000313" key="2">
    <source>
        <dbReference type="Proteomes" id="UP000605986"/>
    </source>
</evidence>
<dbReference type="AlphaFoldDB" id="A0A8H4KUN4"/>
<keyword evidence="2" id="KW-1185">Reference proteome</keyword>
<reference evidence="1" key="1">
    <citation type="submission" date="2020-01" db="EMBL/GenBank/DDBJ databases">
        <title>Identification and distribution of gene clusters putatively required for synthesis of sphingolipid metabolism inhibitors in phylogenetically diverse species of the filamentous fungus Fusarium.</title>
        <authorList>
            <person name="Kim H.-S."/>
            <person name="Busman M."/>
            <person name="Brown D.W."/>
            <person name="Divon H."/>
            <person name="Uhlig S."/>
            <person name="Proctor R.H."/>
        </authorList>
    </citation>
    <scope>NUCLEOTIDE SEQUENCE</scope>
    <source>
        <strain evidence="1">NRRL 53441</strain>
    </source>
</reference>
<dbReference type="SUPFAM" id="SSF57850">
    <property type="entry name" value="RING/U-box"/>
    <property type="match status" value="1"/>
</dbReference>
<name>A0A8H4KUN4_9HYPO</name>
<protein>
    <recommendedName>
        <fullName evidence="3">RING-type domain-containing protein</fullName>
    </recommendedName>
</protein>
<proteinExistence type="predicted"/>
<gene>
    <name evidence="1" type="ORF">F53441_1774</name>
</gene>
<evidence type="ECO:0008006" key="3">
    <source>
        <dbReference type="Google" id="ProtNLM"/>
    </source>
</evidence>
<dbReference type="EMBL" id="JAADJG010000070">
    <property type="protein sequence ID" value="KAF4456053.1"/>
    <property type="molecule type" value="Genomic_DNA"/>
</dbReference>
<dbReference type="Proteomes" id="UP000605986">
    <property type="component" value="Unassembled WGS sequence"/>
</dbReference>
<dbReference type="InterPro" id="IPR013083">
    <property type="entry name" value="Znf_RING/FYVE/PHD"/>
</dbReference>
<sequence length="263" mass="29828">MMAINSLLNPETQLNEPMETTTYWPNLRDALIEDPSLFNQLRLDCGICFDEMSVFPHQHTYDPDMGYFSHRARILPCGHIFGSKCVHALVDQAIETDSNFTCMPMPASIEAVYTFPPALSEGGILPDQCGDCQVCKIVTGLAHLLPTFLFPFDLPDRDVLVVQATTMCSTWRTQPVRPGYGCDDHVEEFPMGESFRGICNMVKQRLSENATKSWISVDLAGLELSIQRYRFRDNEQRAPEGWAPGELQRFVEEVVDFIEEHID</sequence>